<dbReference type="Proteomes" id="UP001497522">
    <property type="component" value="Unassembled WGS sequence"/>
</dbReference>
<dbReference type="Gene3D" id="2.60.40.420">
    <property type="entry name" value="Cupredoxins - blue copper proteins"/>
    <property type="match status" value="3"/>
</dbReference>
<dbReference type="NCBIfam" id="TIGR03388">
    <property type="entry name" value="ascorbase"/>
    <property type="match status" value="1"/>
</dbReference>
<reference evidence="9" key="1">
    <citation type="submission" date="2024-03" db="EMBL/GenBank/DDBJ databases">
        <authorList>
            <consortium name="ELIXIR-Norway"/>
            <consortium name="Elixir Norway"/>
        </authorList>
    </citation>
    <scope>NUCLEOTIDE SEQUENCE</scope>
</reference>
<feature type="domain" description="Plastocyanin-like" evidence="7">
    <location>
        <begin position="441"/>
        <end position="548"/>
    </location>
</feature>
<keyword evidence="5" id="KW-0812">Transmembrane</keyword>
<dbReference type="InterPro" id="IPR001117">
    <property type="entry name" value="Cu-oxidase_2nd"/>
</dbReference>
<dbReference type="EMBL" id="CAXHBF010000155">
    <property type="protein sequence ID" value="CAK9855338.1"/>
    <property type="molecule type" value="Genomic_DNA"/>
</dbReference>
<evidence type="ECO:0000256" key="1">
    <source>
        <dbReference type="ARBA" id="ARBA00010609"/>
    </source>
</evidence>
<name>A0ABP0ZZ59_9BRYO</name>
<dbReference type="InterPro" id="IPR045087">
    <property type="entry name" value="Cu-oxidase_fam"/>
</dbReference>
<dbReference type="Pfam" id="PF07732">
    <property type="entry name" value="Cu-oxidase_3"/>
    <property type="match status" value="1"/>
</dbReference>
<feature type="domain" description="Plastocyanin-like" evidence="8">
    <location>
        <begin position="54"/>
        <end position="166"/>
    </location>
</feature>
<dbReference type="InterPro" id="IPR008972">
    <property type="entry name" value="Cupredoxin"/>
</dbReference>
<evidence type="ECO:0000259" key="7">
    <source>
        <dbReference type="Pfam" id="PF07731"/>
    </source>
</evidence>
<keyword evidence="10" id="KW-1185">Reference proteome</keyword>
<accession>A0ABP0ZZ59</accession>
<dbReference type="InterPro" id="IPR017760">
    <property type="entry name" value="L-ascorbate_oxidase_pln"/>
</dbReference>
<keyword evidence="4" id="KW-0186">Copper</keyword>
<evidence type="ECO:0000256" key="5">
    <source>
        <dbReference type="SAM" id="Phobius"/>
    </source>
</evidence>
<organism evidence="9 10">
    <name type="scientific">Sphagnum jensenii</name>
    <dbReference type="NCBI Taxonomy" id="128206"/>
    <lineage>
        <taxon>Eukaryota</taxon>
        <taxon>Viridiplantae</taxon>
        <taxon>Streptophyta</taxon>
        <taxon>Embryophyta</taxon>
        <taxon>Bryophyta</taxon>
        <taxon>Sphagnophytina</taxon>
        <taxon>Sphagnopsida</taxon>
        <taxon>Sphagnales</taxon>
        <taxon>Sphagnaceae</taxon>
        <taxon>Sphagnum</taxon>
    </lineage>
</organism>
<dbReference type="InterPro" id="IPR011706">
    <property type="entry name" value="Cu-oxidase_C"/>
</dbReference>
<dbReference type="PANTHER" id="PTHR11709">
    <property type="entry name" value="MULTI-COPPER OXIDASE"/>
    <property type="match status" value="1"/>
</dbReference>
<keyword evidence="2" id="KW-0479">Metal-binding</keyword>
<evidence type="ECO:0000256" key="4">
    <source>
        <dbReference type="ARBA" id="ARBA00023008"/>
    </source>
</evidence>
<evidence type="ECO:0000256" key="3">
    <source>
        <dbReference type="ARBA" id="ARBA00023002"/>
    </source>
</evidence>
<feature type="transmembrane region" description="Helical" evidence="5">
    <location>
        <begin position="20"/>
        <end position="38"/>
    </location>
</feature>
<evidence type="ECO:0000256" key="2">
    <source>
        <dbReference type="ARBA" id="ARBA00022723"/>
    </source>
</evidence>
<keyword evidence="3" id="KW-0560">Oxidoreductase</keyword>
<gene>
    <name evidence="9" type="ORF">CSSPJE1EN2_LOCUS25270</name>
</gene>
<dbReference type="SUPFAM" id="SSF49503">
    <property type="entry name" value="Cupredoxins"/>
    <property type="match status" value="3"/>
</dbReference>
<comment type="similarity">
    <text evidence="1">Belongs to the multicopper oxidase family.</text>
</comment>
<dbReference type="Pfam" id="PF00394">
    <property type="entry name" value="Cu-oxidase"/>
    <property type="match status" value="1"/>
</dbReference>
<sequence>MQQQLRSSKIMEQQDFRSLLLIRSCVLVVVLLAAAAGGRESRAEAAVLEYDWEVGYLAAAPDCVEKMVIAINGQFPSPTIHAVEGDTLVVKLRNNLPTEGVSIHWHGIRQRGTPFYDGSAFVSRCPINPGETFTYKFVVDRAGTYFYHGHMAMQRAAGLFGLLIVSLPPGKTEPFSYDGGDLSVLLSDWYHKYIYQQELGLSSIPFQFLLLIQGRGEYNCSLDLPPGGSTASSSPDCLQCNATNPACAPFVLPVQPGKTYRLCIGSMATLSSVNFKIKNHILTVVAADGRYVEPFVVDNLDVYSEQSYSVLLTANQDPTQNYWAGVNVRGRKPATPTGLAILQYLPNSECLLPPTPAPMGPVWNDFAESVAQAQKYSAKKGLESAPCTTSHKLLIFLMTQNIINGYIRWAVNNISQVPSATPLLAAFKFKLWNAFNQTPPPQRPPQYTNNKHFDRFATPNPNTTHASLGNGVYVSKLGEVVDIVLQNTNTLVPNNSEIHPWHFHGHDFWVLGYGGVFDPRNSTKTYNLVNPPLRNTVAVFPHGWVAISSYLPLSAPGLLQSQQPNASVHLVVCNMWSSCGVDDPTDLLEESFGLPSLAAAALFDKLLELMKLHNLC</sequence>
<evidence type="ECO:0008006" key="11">
    <source>
        <dbReference type="Google" id="ProtNLM"/>
    </source>
</evidence>
<proteinExistence type="inferred from homology"/>
<dbReference type="Pfam" id="PF07731">
    <property type="entry name" value="Cu-oxidase_2"/>
    <property type="match status" value="1"/>
</dbReference>
<keyword evidence="5" id="KW-1133">Transmembrane helix</keyword>
<protein>
    <recommendedName>
        <fullName evidence="11">L-ascorbate oxidase</fullName>
    </recommendedName>
</protein>
<feature type="domain" description="Plastocyanin-like" evidence="6">
    <location>
        <begin position="183"/>
        <end position="345"/>
    </location>
</feature>
<dbReference type="PANTHER" id="PTHR11709:SF394">
    <property type="entry name" value="FI03373P-RELATED"/>
    <property type="match status" value="1"/>
</dbReference>
<evidence type="ECO:0000259" key="6">
    <source>
        <dbReference type="Pfam" id="PF00394"/>
    </source>
</evidence>
<evidence type="ECO:0000313" key="9">
    <source>
        <dbReference type="EMBL" id="CAK9855338.1"/>
    </source>
</evidence>
<evidence type="ECO:0000313" key="10">
    <source>
        <dbReference type="Proteomes" id="UP001497522"/>
    </source>
</evidence>
<comment type="caution">
    <text evidence="9">The sequence shown here is derived from an EMBL/GenBank/DDBJ whole genome shotgun (WGS) entry which is preliminary data.</text>
</comment>
<keyword evidence="5" id="KW-0472">Membrane</keyword>
<evidence type="ECO:0000259" key="8">
    <source>
        <dbReference type="Pfam" id="PF07732"/>
    </source>
</evidence>
<dbReference type="InterPro" id="IPR011707">
    <property type="entry name" value="Cu-oxidase-like_N"/>
</dbReference>